<feature type="region of interest" description="Disordered" evidence="1">
    <location>
        <begin position="1"/>
        <end position="45"/>
    </location>
</feature>
<dbReference type="EMBL" id="JARJLG010000145">
    <property type="protein sequence ID" value="KAJ7737179.1"/>
    <property type="molecule type" value="Genomic_DNA"/>
</dbReference>
<dbReference type="AlphaFoldDB" id="A0AAD7I844"/>
<gene>
    <name evidence="2" type="ORF">DFH07DRAFT_779470</name>
</gene>
<evidence type="ECO:0008006" key="4">
    <source>
        <dbReference type="Google" id="ProtNLM"/>
    </source>
</evidence>
<dbReference type="Proteomes" id="UP001215280">
    <property type="component" value="Unassembled WGS sequence"/>
</dbReference>
<evidence type="ECO:0000256" key="1">
    <source>
        <dbReference type="SAM" id="MobiDB-lite"/>
    </source>
</evidence>
<comment type="caution">
    <text evidence="2">The sequence shown here is derived from an EMBL/GenBank/DDBJ whole genome shotgun (WGS) entry which is preliminary data.</text>
</comment>
<proteinExistence type="predicted"/>
<keyword evidence="3" id="KW-1185">Reference proteome</keyword>
<evidence type="ECO:0000313" key="2">
    <source>
        <dbReference type="EMBL" id="KAJ7737179.1"/>
    </source>
</evidence>
<sequence>MNSQTRNTRTIFRGPSQYTPINDTSVHTRPNTALTRPKQQRQPAISLRPESGRIRVDLWEEIFDAVVIATGGYTTFMFPSSMGSRIGVRRSLTGRGVSTTHNHIHPERYSSKPNPLRDASGFDILFRYPPKVPELATFHPLGRCDVGIKDSKIELLSATGYHRNTFLPEQVNPKAFDNLYWIEHYIHDPTLAYATARPWTHGRYQSAGFTKVRAGTARLPNKAQMWEDYITGTFRSEKRRTSSRRKNARFMRITRPPIGGRLASYPLPLQPFKTKLTTVYSFSLNWFTHDNYTHFDKEWPKPSHLGDEFGLYDGLGLVKNFKTSHPRPSGA</sequence>
<evidence type="ECO:0000313" key="3">
    <source>
        <dbReference type="Proteomes" id="UP001215280"/>
    </source>
</evidence>
<feature type="compositionally biased region" description="Polar residues" evidence="1">
    <location>
        <begin position="1"/>
        <end position="34"/>
    </location>
</feature>
<organism evidence="2 3">
    <name type="scientific">Mycena maculata</name>
    <dbReference type="NCBI Taxonomy" id="230809"/>
    <lineage>
        <taxon>Eukaryota</taxon>
        <taxon>Fungi</taxon>
        <taxon>Dikarya</taxon>
        <taxon>Basidiomycota</taxon>
        <taxon>Agaricomycotina</taxon>
        <taxon>Agaricomycetes</taxon>
        <taxon>Agaricomycetidae</taxon>
        <taxon>Agaricales</taxon>
        <taxon>Marasmiineae</taxon>
        <taxon>Mycenaceae</taxon>
        <taxon>Mycena</taxon>
    </lineage>
</organism>
<reference evidence="2" key="1">
    <citation type="submission" date="2023-03" db="EMBL/GenBank/DDBJ databases">
        <title>Massive genome expansion in bonnet fungi (Mycena s.s.) driven by repeated elements and novel gene families across ecological guilds.</title>
        <authorList>
            <consortium name="Lawrence Berkeley National Laboratory"/>
            <person name="Harder C.B."/>
            <person name="Miyauchi S."/>
            <person name="Viragh M."/>
            <person name="Kuo A."/>
            <person name="Thoen E."/>
            <person name="Andreopoulos B."/>
            <person name="Lu D."/>
            <person name="Skrede I."/>
            <person name="Drula E."/>
            <person name="Henrissat B."/>
            <person name="Morin E."/>
            <person name="Kohler A."/>
            <person name="Barry K."/>
            <person name="LaButti K."/>
            <person name="Morin E."/>
            <person name="Salamov A."/>
            <person name="Lipzen A."/>
            <person name="Mereny Z."/>
            <person name="Hegedus B."/>
            <person name="Baldrian P."/>
            <person name="Stursova M."/>
            <person name="Weitz H."/>
            <person name="Taylor A."/>
            <person name="Grigoriev I.V."/>
            <person name="Nagy L.G."/>
            <person name="Martin F."/>
            <person name="Kauserud H."/>
        </authorList>
    </citation>
    <scope>NUCLEOTIDE SEQUENCE</scope>
    <source>
        <strain evidence="2">CBHHK188m</strain>
    </source>
</reference>
<protein>
    <recommendedName>
        <fullName evidence="4">FAD/NAD(P)-binding domain-containing protein</fullName>
    </recommendedName>
</protein>
<accession>A0AAD7I844</accession>
<name>A0AAD7I844_9AGAR</name>